<dbReference type="AlphaFoldDB" id="A0A0N4VBA3"/>
<reference evidence="10" key="1">
    <citation type="submission" date="2017-02" db="UniProtKB">
        <authorList>
            <consortium name="WormBaseParasite"/>
        </authorList>
    </citation>
    <scope>IDENTIFICATION</scope>
</reference>
<feature type="region of interest" description="Disordered" evidence="6">
    <location>
        <begin position="1"/>
        <end position="22"/>
    </location>
</feature>
<dbReference type="InterPro" id="IPR032023">
    <property type="entry name" value="GCC2_Rab_bind"/>
</dbReference>
<keyword evidence="2" id="KW-0963">Cytoplasm</keyword>
<evidence type="ECO:0000256" key="2">
    <source>
        <dbReference type="ARBA" id="ARBA00022490"/>
    </source>
</evidence>
<dbReference type="PANTHER" id="PTHR18902:SF25">
    <property type="entry name" value="GRIP AND COILED-COIL DOMAIN-CONTAINING PROTEIN 2"/>
    <property type="match status" value="1"/>
</dbReference>
<dbReference type="SMART" id="SM00755">
    <property type="entry name" value="Grip"/>
    <property type="match status" value="1"/>
</dbReference>
<keyword evidence="4 5" id="KW-0175">Coiled coil</keyword>
<evidence type="ECO:0000259" key="7">
    <source>
        <dbReference type="PROSITE" id="PS50913"/>
    </source>
</evidence>
<dbReference type="OrthoDB" id="1926336at2759"/>
<keyword evidence="9" id="KW-1185">Reference proteome</keyword>
<feature type="coiled-coil region" evidence="5">
    <location>
        <begin position="443"/>
        <end position="488"/>
    </location>
</feature>
<evidence type="ECO:0000313" key="9">
    <source>
        <dbReference type="Proteomes" id="UP000274131"/>
    </source>
</evidence>
<sequence>MNGDVTTTSSHSSSVPSTPRSRLDTLSRDELIYFVKKQVENVKLTKAENARLTEQIDAVTNALKENEALRSTIATLEEQAANLSSKPEQSQHEEISEVTSFQSVEDDKVSKEIFDEKVRRLVEIEKQNEELQCTVAELRSLLDDTNQELSAIKEKRNVENVFSLEMADYEKSVEKLQKDLKISKENYTTLNDELSKVRLELDAVREEKKRQSTNLGKMKTAIVKLKDVFKLSLFFYLVIYFNRKIRKTLEKRNASAAAEKEVQRLTKELDDLNIEREKEKLSLSSTIGESEEKVRQLEENVQSLNRQIVSLRGTKDSIQRQYEDLLQEHNTFKTRALYVLEQNKSSTSQTDEQVESLEETIRSQKKTLENVMQSQRILQDELVAERDHSVALSNKLREVEQQMNSVQEMHKKRLSEQRQQFELRLASEAKLNSDLVVQIDANLALHSKEKERLVRELSEEKQAAFQKIEDLKRNYEEERKKLLETKHVKVHPNVAVPSQSTQPVNDISSSYYQRPQSVTKSFGIGGEEDAGDKTLEEVLYGDDVSESSFPEQWGQLEEIINWEETARKAQKQLYNIRELLCESEATNARLMEQTKLLKEEIRRMERNGERIDHVANTEYLKNIIMKFIAPEKVDSEREQLIPVLATMLRLSSDELQLLNSVVQAEPVANNAKSSGWGSYLHRWSGIS</sequence>
<keyword evidence="3" id="KW-0597">Phosphoprotein</keyword>
<feature type="coiled-coil region" evidence="5">
    <location>
        <begin position="114"/>
        <end position="214"/>
    </location>
</feature>
<dbReference type="InterPro" id="IPR051841">
    <property type="entry name" value="MT-Golgi_org_protein"/>
</dbReference>
<proteinExistence type="predicted"/>
<organism evidence="10">
    <name type="scientific">Enterobius vermicularis</name>
    <name type="common">Human pinworm</name>
    <dbReference type="NCBI Taxonomy" id="51028"/>
    <lineage>
        <taxon>Eukaryota</taxon>
        <taxon>Metazoa</taxon>
        <taxon>Ecdysozoa</taxon>
        <taxon>Nematoda</taxon>
        <taxon>Chromadorea</taxon>
        <taxon>Rhabditida</taxon>
        <taxon>Spirurina</taxon>
        <taxon>Oxyuridomorpha</taxon>
        <taxon>Oxyuroidea</taxon>
        <taxon>Oxyuridae</taxon>
        <taxon>Enterobius</taxon>
    </lineage>
</organism>
<comment type="subcellular location">
    <subcellularLocation>
        <location evidence="1">Cytoplasm</location>
    </subcellularLocation>
</comment>
<dbReference type="Pfam" id="PF01465">
    <property type="entry name" value="GRIP"/>
    <property type="match status" value="1"/>
</dbReference>
<feature type="compositionally biased region" description="Low complexity" evidence="6">
    <location>
        <begin position="1"/>
        <end position="20"/>
    </location>
</feature>
<dbReference type="GO" id="GO:0005737">
    <property type="term" value="C:cytoplasm"/>
    <property type="evidence" value="ECO:0007669"/>
    <property type="project" value="UniProtKB-SubCell"/>
</dbReference>
<dbReference type="Gene3D" id="1.10.220.60">
    <property type="entry name" value="GRIP domain"/>
    <property type="match status" value="1"/>
</dbReference>
<evidence type="ECO:0000256" key="4">
    <source>
        <dbReference type="ARBA" id="ARBA00023054"/>
    </source>
</evidence>
<feature type="coiled-coil region" evidence="5">
    <location>
        <begin position="35"/>
        <end position="86"/>
    </location>
</feature>
<protein>
    <submittedName>
        <fullName evidence="10">GRIP domain-containing protein</fullName>
    </submittedName>
</protein>
<evidence type="ECO:0000256" key="6">
    <source>
        <dbReference type="SAM" id="MobiDB-lite"/>
    </source>
</evidence>
<gene>
    <name evidence="8" type="ORF">EVEC_LOCUS7290</name>
</gene>
<dbReference type="STRING" id="51028.A0A0N4VBA3"/>
<reference evidence="8 9" key="2">
    <citation type="submission" date="2018-10" db="EMBL/GenBank/DDBJ databases">
        <authorList>
            <consortium name="Pathogen Informatics"/>
        </authorList>
    </citation>
    <scope>NUCLEOTIDE SEQUENCE [LARGE SCALE GENOMIC DNA]</scope>
</reference>
<feature type="coiled-coil region" evidence="5">
    <location>
        <begin position="255"/>
        <end position="409"/>
    </location>
</feature>
<dbReference type="PROSITE" id="PS50913">
    <property type="entry name" value="GRIP"/>
    <property type="match status" value="1"/>
</dbReference>
<accession>A0A0N4VBA3</accession>
<evidence type="ECO:0000256" key="1">
    <source>
        <dbReference type="ARBA" id="ARBA00004496"/>
    </source>
</evidence>
<evidence type="ECO:0000256" key="3">
    <source>
        <dbReference type="ARBA" id="ARBA00022553"/>
    </source>
</evidence>
<dbReference type="Proteomes" id="UP000274131">
    <property type="component" value="Unassembled WGS sequence"/>
</dbReference>
<dbReference type="PANTHER" id="PTHR18902">
    <property type="entry name" value="NUCLEAR MITOTIC APPARATUS PROTEIN 1-RELATED"/>
    <property type="match status" value="1"/>
</dbReference>
<dbReference type="WBParaSite" id="EVEC_0000780601-mRNA-1">
    <property type="protein sequence ID" value="EVEC_0000780601-mRNA-1"/>
    <property type="gene ID" value="EVEC_0000780601"/>
</dbReference>
<evidence type="ECO:0000256" key="5">
    <source>
        <dbReference type="SAM" id="Coils"/>
    </source>
</evidence>
<name>A0A0N4VBA3_ENTVE</name>
<evidence type="ECO:0000313" key="10">
    <source>
        <dbReference type="WBParaSite" id="EVEC_0000780601-mRNA-1"/>
    </source>
</evidence>
<evidence type="ECO:0000313" key="8">
    <source>
        <dbReference type="EMBL" id="VDD92539.1"/>
    </source>
</evidence>
<dbReference type="InterPro" id="IPR000237">
    <property type="entry name" value="GRIP_dom"/>
</dbReference>
<feature type="domain" description="GRIP" evidence="7">
    <location>
        <begin position="610"/>
        <end position="661"/>
    </location>
</feature>
<dbReference type="EMBL" id="UXUI01008858">
    <property type="protein sequence ID" value="VDD92539.1"/>
    <property type="molecule type" value="Genomic_DNA"/>
</dbReference>
<dbReference type="Pfam" id="PF16704">
    <property type="entry name" value="Rab_bind"/>
    <property type="match status" value="1"/>
</dbReference>